<name>C5E2I5_LACTC</name>
<gene>
    <name evidence="2" type="ordered locus">KLTH0H05258g</name>
</gene>
<evidence type="ECO:0000256" key="1">
    <source>
        <dbReference type="SAM" id="MobiDB-lite"/>
    </source>
</evidence>
<protein>
    <submittedName>
        <fullName evidence="2">KLTH0H05258p</fullName>
    </submittedName>
</protein>
<dbReference type="InParanoid" id="C5E2I5"/>
<dbReference type="Gene3D" id="2.60.40.640">
    <property type="match status" value="1"/>
</dbReference>
<evidence type="ECO:0000313" key="2">
    <source>
        <dbReference type="EMBL" id="CAR30246.1"/>
    </source>
</evidence>
<organism evidence="2 3">
    <name type="scientific">Lachancea thermotolerans (strain ATCC 56472 / CBS 6340 / NRRL Y-8284)</name>
    <name type="common">Yeast</name>
    <name type="synonym">Kluyveromyces thermotolerans</name>
    <dbReference type="NCBI Taxonomy" id="559295"/>
    <lineage>
        <taxon>Eukaryota</taxon>
        <taxon>Fungi</taxon>
        <taxon>Dikarya</taxon>
        <taxon>Ascomycota</taxon>
        <taxon>Saccharomycotina</taxon>
        <taxon>Saccharomycetes</taxon>
        <taxon>Saccharomycetales</taxon>
        <taxon>Saccharomycetaceae</taxon>
        <taxon>Lachancea</taxon>
    </lineage>
</organism>
<accession>C5E2I5</accession>
<dbReference type="EMBL" id="CU928180">
    <property type="protein sequence ID" value="CAR30246.1"/>
    <property type="molecule type" value="Genomic_DNA"/>
</dbReference>
<dbReference type="eggNOG" id="ENOG502S0PG">
    <property type="taxonomic scope" value="Eukaryota"/>
</dbReference>
<feature type="compositionally biased region" description="Polar residues" evidence="1">
    <location>
        <begin position="171"/>
        <end position="183"/>
    </location>
</feature>
<sequence length="672" mass="72787">MFSATWPRSCVSRGPCPLSLCHGLACVAPHGHALSGPAASLFPPRSQCSSGKTLYMTNSAKRGGSRAGYRCTAETHIVRAYRSTDDSLAILTKAKTLFFRARVCKQAPSCSATFHSGGTTSAGSGDESFAQYGSAFVTLDSVYKGGAQGRYRRRGAARRDTHTPKRACHKMNSSTPSTATQISLPRDSGCAPAPPSYTAAAGEAARQPRRLELSSLAARGTLLKHPEPTPPSFGYNAFDRGKNPCITSHDSSLLHVTLVPDRDCFYMAALEPQLLSRRDAADHAPAFEGRGVVSGTLRVVVKGPDALLLENVHVRLSGFCSEFARCASAGSATHSMRMVSATNCGTTPFVQDFIRFGTPASAGAANAASGPSAGLVLLPPGEYEYRFEFVVDAATFPASIETAYGSTIYRLEALVSMPKRKRRFGNKYESVFLTSAVTLKKALQHRYAALYQGFTAVTSLREEMLACDIFLSSRVVEFDAPLQVSLQMVKRDAQECQVLFTDVLVQQTLSIPCVDTATGVLEPTNFHQVQTVRLGNMDFCDEQQQCLNAAFPELRVPSTLKTVERNRSFFPHYEEPSLAARGLEPVRSRLRVAHELKIVIGVHINQPGDQQRPKSVRLTIKFPIALVDPDMGCCVNLPRYEPKSLIPLPSGLCKLDSDSAPSTPPEYSDAEL</sequence>
<dbReference type="OMA" id="HFRIESL"/>
<dbReference type="HOGENOM" id="CLU_408853_0_0_1"/>
<reference evidence="2 3" key="1">
    <citation type="journal article" date="2009" name="Genome Res.">
        <title>Comparative genomics of protoploid Saccharomycetaceae.</title>
        <authorList>
            <consortium name="The Genolevures Consortium"/>
            <person name="Souciet J.-L."/>
            <person name="Dujon B."/>
            <person name="Gaillardin C."/>
            <person name="Johnston M."/>
            <person name="Baret P.V."/>
            <person name="Cliften P."/>
            <person name="Sherman D.J."/>
            <person name="Weissenbach J."/>
            <person name="Westhof E."/>
            <person name="Wincker P."/>
            <person name="Jubin C."/>
            <person name="Poulain J."/>
            <person name="Barbe V."/>
            <person name="Segurens B."/>
            <person name="Artiguenave F."/>
            <person name="Anthouard V."/>
            <person name="Vacherie B."/>
            <person name="Val M.-E."/>
            <person name="Fulton R.S."/>
            <person name="Minx P."/>
            <person name="Wilson R."/>
            <person name="Durrens P."/>
            <person name="Jean G."/>
            <person name="Marck C."/>
            <person name="Martin T."/>
            <person name="Nikolski M."/>
            <person name="Rolland T."/>
            <person name="Seret M.-L."/>
            <person name="Casaregola S."/>
            <person name="Despons L."/>
            <person name="Fairhead C."/>
            <person name="Fischer G."/>
            <person name="Lafontaine I."/>
            <person name="Leh V."/>
            <person name="Lemaire M."/>
            <person name="de Montigny J."/>
            <person name="Neuveglise C."/>
            <person name="Thierry A."/>
            <person name="Blanc-Lenfle I."/>
            <person name="Bleykasten C."/>
            <person name="Diffels J."/>
            <person name="Fritsch E."/>
            <person name="Frangeul L."/>
            <person name="Goeffon A."/>
            <person name="Jauniaux N."/>
            <person name="Kachouri-Lafond R."/>
            <person name="Payen C."/>
            <person name="Potier S."/>
            <person name="Pribylova L."/>
            <person name="Ozanne C."/>
            <person name="Richard G.-F."/>
            <person name="Sacerdot C."/>
            <person name="Straub M.-L."/>
            <person name="Talla E."/>
        </authorList>
    </citation>
    <scope>NUCLEOTIDE SEQUENCE [LARGE SCALE GENOMIC DNA]</scope>
    <source>
        <strain evidence="3">ATCC 56472 / CBS 6340 / NRRL Y-8284</strain>
    </source>
</reference>
<evidence type="ECO:0000313" key="3">
    <source>
        <dbReference type="Proteomes" id="UP000002036"/>
    </source>
</evidence>
<dbReference type="RefSeq" id="XP_002556108.1">
    <property type="nucleotide sequence ID" value="XM_002556062.1"/>
</dbReference>
<proteinExistence type="predicted"/>
<dbReference type="KEGG" id="lth:KLTH0H05258g"/>
<dbReference type="AlphaFoldDB" id="C5E2I5"/>
<dbReference type="OrthoDB" id="4061472at2759"/>
<dbReference type="Proteomes" id="UP000002036">
    <property type="component" value="Chromosome H"/>
</dbReference>
<dbReference type="GeneID" id="8294423"/>
<dbReference type="FunCoup" id="C5E2I5">
    <property type="interactions" value="31"/>
</dbReference>
<dbReference type="InterPro" id="IPR014752">
    <property type="entry name" value="Arrestin-like_C"/>
</dbReference>
<keyword evidence="3" id="KW-1185">Reference proteome</keyword>
<feature type="region of interest" description="Disordered" evidence="1">
    <location>
        <begin position="149"/>
        <end position="205"/>
    </location>
</feature>